<evidence type="ECO:0000256" key="1">
    <source>
        <dbReference type="SAM" id="Phobius"/>
    </source>
</evidence>
<keyword evidence="1" id="KW-1133">Transmembrane helix</keyword>
<keyword evidence="1" id="KW-0812">Transmembrane</keyword>
<feature type="transmembrane region" description="Helical" evidence="1">
    <location>
        <begin position="106"/>
        <end position="133"/>
    </location>
</feature>
<dbReference type="RefSeq" id="WP_348943986.1">
    <property type="nucleotide sequence ID" value="NZ_CP157355.1"/>
</dbReference>
<feature type="transmembrane region" description="Helical" evidence="1">
    <location>
        <begin position="18"/>
        <end position="41"/>
    </location>
</feature>
<feature type="transmembrane region" description="Helical" evidence="1">
    <location>
        <begin position="53"/>
        <end position="86"/>
    </location>
</feature>
<proteinExistence type="predicted"/>
<dbReference type="EMBL" id="CP157355">
    <property type="protein sequence ID" value="XBL99569.1"/>
    <property type="molecule type" value="Genomic_DNA"/>
</dbReference>
<sequence length="148" mass="16434">MSLGGYIIEGGASVSVKYIIGLIADMMTLFGLSGFFTWAFVRRGVEGQAPSDIGISVFAFAVKCFISIAAICLLLVPAFFLHIFVIMVISGQYGVGDSLWNDQKMLAYTASYILNCLWFIPMSILSISSVFMWSLDPFRRFYRAFTSQ</sequence>
<organism evidence="2">
    <name type="scientific">Chitinibacter mangrovi</name>
    <dbReference type="NCBI Taxonomy" id="3153927"/>
    <lineage>
        <taxon>Bacteria</taxon>
        <taxon>Pseudomonadati</taxon>
        <taxon>Pseudomonadota</taxon>
        <taxon>Betaproteobacteria</taxon>
        <taxon>Neisseriales</taxon>
        <taxon>Chitinibacteraceae</taxon>
        <taxon>Chitinibacter</taxon>
    </lineage>
</organism>
<dbReference type="KEGG" id="cmav:ABHF33_10840"/>
<name>A0AAU7F4J0_9NEIS</name>
<reference evidence="2" key="1">
    <citation type="submission" date="2024-05" db="EMBL/GenBank/DDBJ databases">
        <authorList>
            <person name="Yang L."/>
            <person name="Pan L."/>
        </authorList>
    </citation>
    <scope>NUCLEOTIDE SEQUENCE</scope>
    <source>
        <strain evidence="2">FCG-7</strain>
    </source>
</reference>
<dbReference type="AlphaFoldDB" id="A0AAU7F4J0"/>
<keyword evidence="1" id="KW-0472">Membrane</keyword>
<protein>
    <submittedName>
        <fullName evidence="2">Uncharacterized protein</fullName>
    </submittedName>
</protein>
<accession>A0AAU7F4J0</accession>
<gene>
    <name evidence="2" type="ORF">ABHF33_10840</name>
</gene>
<evidence type="ECO:0000313" key="2">
    <source>
        <dbReference type="EMBL" id="XBL99569.1"/>
    </source>
</evidence>